<comment type="subunit">
    <text evidence="4">Part of the 30S ribosomal subunit. Forms a tight heterodimer with protein bS6.</text>
</comment>
<dbReference type="InterPro" id="IPR001648">
    <property type="entry name" value="Ribosomal_bS18"/>
</dbReference>
<evidence type="ECO:0000313" key="6">
    <source>
        <dbReference type="EMBL" id="KKR42987.1"/>
    </source>
</evidence>
<keyword evidence="2 4" id="KW-0689">Ribosomal protein</keyword>
<dbReference type="HAMAP" id="MF_00270">
    <property type="entry name" value="Ribosomal_bS18"/>
    <property type="match status" value="1"/>
</dbReference>
<evidence type="ECO:0000256" key="3">
    <source>
        <dbReference type="ARBA" id="ARBA00023274"/>
    </source>
</evidence>
<dbReference type="Gene3D" id="4.10.640.10">
    <property type="entry name" value="Ribosomal protein S18"/>
    <property type="match status" value="1"/>
</dbReference>
<protein>
    <recommendedName>
        <fullName evidence="4">Small ribosomal subunit protein bS18</fullName>
    </recommendedName>
</protein>
<dbReference type="EMBL" id="LBYA01000017">
    <property type="protein sequence ID" value="KKR42987.1"/>
    <property type="molecule type" value="Genomic_DNA"/>
</dbReference>
<dbReference type="InterPro" id="IPR036870">
    <property type="entry name" value="Ribosomal_bS18_sf"/>
</dbReference>
<organism evidence="6 7">
    <name type="scientific">Candidatus Woesebacteria bacterium GW2011_GWB1_40_12</name>
    <dbReference type="NCBI Taxonomy" id="1618576"/>
    <lineage>
        <taxon>Bacteria</taxon>
        <taxon>Candidatus Woeseibacteriota</taxon>
    </lineage>
</organism>
<dbReference type="SUPFAM" id="SSF46911">
    <property type="entry name" value="Ribosomal protein S18"/>
    <property type="match status" value="1"/>
</dbReference>
<reference evidence="6 7" key="1">
    <citation type="journal article" date="2015" name="Nature">
        <title>rRNA introns, odd ribosomes, and small enigmatic genomes across a large radiation of phyla.</title>
        <authorList>
            <person name="Brown C.T."/>
            <person name="Hug L.A."/>
            <person name="Thomas B.C."/>
            <person name="Sharon I."/>
            <person name="Castelle C.J."/>
            <person name="Singh A."/>
            <person name="Wilkins M.J."/>
            <person name="Williams K.H."/>
            <person name="Banfield J.F."/>
        </authorList>
    </citation>
    <scope>NUCLEOTIDE SEQUENCE [LARGE SCALE GENOMIC DNA]</scope>
</reference>
<dbReference type="Proteomes" id="UP000034215">
    <property type="component" value="Unassembled WGS sequence"/>
</dbReference>
<keyword evidence="3 4" id="KW-0687">Ribonucleoprotein</keyword>
<comment type="caution">
    <text evidence="6">The sequence shown here is derived from an EMBL/GenBank/DDBJ whole genome shotgun (WGS) entry which is preliminary data.</text>
</comment>
<dbReference type="Pfam" id="PF01084">
    <property type="entry name" value="Ribosomal_S18"/>
    <property type="match status" value="1"/>
</dbReference>
<evidence type="ECO:0000256" key="1">
    <source>
        <dbReference type="ARBA" id="ARBA00005589"/>
    </source>
</evidence>
<keyword evidence="4" id="KW-0694">RNA-binding</keyword>
<accession>A0A0G0TYC1</accession>
<dbReference type="PANTHER" id="PTHR13479:SF40">
    <property type="entry name" value="SMALL RIBOSOMAL SUBUNIT PROTEIN BS18M"/>
    <property type="match status" value="1"/>
</dbReference>
<dbReference type="GO" id="GO:0022627">
    <property type="term" value="C:cytosolic small ribosomal subunit"/>
    <property type="evidence" value="ECO:0007669"/>
    <property type="project" value="TreeGrafter"/>
</dbReference>
<comment type="function">
    <text evidence="4">Binds as a heterodimer with protein bS6 to the central domain of the 16S rRNA, where it helps stabilize the platform of the 30S subunit.</text>
</comment>
<evidence type="ECO:0000313" key="7">
    <source>
        <dbReference type="Proteomes" id="UP000034215"/>
    </source>
</evidence>
<sequence>MAKKKDMKKRRRQIEIVVPRNCPFCKGKTEPDYKEIDTLLKYMNDRAKILSKSKTGICSKHQRRISLSIKRARHLALLPYIPSLD</sequence>
<dbReference type="AlphaFoldDB" id="A0A0G0TYC1"/>
<evidence type="ECO:0000256" key="4">
    <source>
        <dbReference type="HAMAP-Rule" id="MF_00270"/>
    </source>
</evidence>
<gene>
    <name evidence="4" type="primary">rpsR</name>
    <name evidence="6" type="ORF">UT76_C0017G0008</name>
</gene>
<dbReference type="NCBIfam" id="TIGR00165">
    <property type="entry name" value="S18"/>
    <property type="match status" value="1"/>
</dbReference>
<dbReference type="GO" id="GO:0003735">
    <property type="term" value="F:structural constituent of ribosome"/>
    <property type="evidence" value="ECO:0007669"/>
    <property type="project" value="InterPro"/>
</dbReference>
<dbReference type="PANTHER" id="PTHR13479">
    <property type="entry name" value="30S RIBOSOMAL PROTEIN S18"/>
    <property type="match status" value="1"/>
</dbReference>
<dbReference type="GO" id="GO:0070181">
    <property type="term" value="F:small ribosomal subunit rRNA binding"/>
    <property type="evidence" value="ECO:0007669"/>
    <property type="project" value="TreeGrafter"/>
</dbReference>
<evidence type="ECO:0000256" key="2">
    <source>
        <dbReference type="ARBA" id="ARBA00022980"/>
    </source>
</evidence>
<dbReference type="GO" id="GO:0006412">
    <property type="term" value="P:translation"/>
    <property type="evidence" value="ECO:0007669"/>
    <property type="project" value="UniProtKB-UniRule"/>
</dbReference>
<proteinExistence type="inferred from homology"/>
<dbReference type="PRINTS" id="PR00974">
    <property type="entry name" value="RIBOSOMALS18"/>
</dbReference>
<name>A0A0G0TYC1_9BACT</name>
<comment type="similarity">
    <text evidence="1 4 5">Belongs to the bacterial ribosomal protein bS18 family.</text>
</comment>
<keyword evidence="4" id="KW-0699">rRNA-binding</keyword>
<evidence type="ECO:0000256" key="5">
    <source>
        <dbReference type="RuleBase" id="RU003910"/>
    </source>
</evidence>